<dbReference type="SUPFAM" id="SSF56935">
    <property type="entry name" value="Porins"/>
    <property type="match status" value="1"/>
</dbReference>
<organism evidence="1 2">
    <name type="scientific">Tenuifilum thalassicum</name>
    <dbReference type="NCBI Taxonomy" id="2590900"/>
    <lineage>
        <taxon>Bacteria</taxon>
        <taxon>Pseudomonadati</taxon>
        <taxon>Bacteroidota</taxon>
        <taxon>Bacteroidia</taxon>
        <taxon>Bacteroidales</taxon>
        <taxon>Tenuifilaceae</taxon>
        <taxon>Tenuifilum</taxon>
    </lineage>
</organism>
<dbReference type="Gene3D" id="2.60.40.1120">
    <property type="entry name" value="Carboxypeptidase-like, regulatory domain"/>
    <property type="match status" value="1"/>
</dbReference>
<dbReference type="SUPFAM" id="SSF49464">
    <property type="entry name" value="Carboxypeptidase regulatory domain-like"/>
    <property type="match status" value="1"/>
</dbReference>
<reference evidence="1 2" key="1">
    <citation type="submission" date="2019-07" db="EMBL/GenBank/DDBJ databases">
        <title>Thalassofilum flectens gen. nov., sp. nov., a novel moderate thermophilic anaerobe from a shallow sea hot spring in Kunashir Island (Russia), representing a new family in the order Bacteroidales, and proposal of Thalassofilacea fam. nov.</title>
        <authorList>
            <person name="Kochetkova T.V."/>
            <person name="Podosokorskaya O.A."/>
            <person name="Novikov A."/>
            <person name="Elcheninov A.G."/>
            <person name="Toshchakov S.V."/>
            <person name="Kublanov I.V."/>
        </authorList>
    </citation>
    <scope>NUCLEOTIDE SEQUENCE [LARGE SCALE GENOMIC DNA]</scope>
    <source>
        <strain evidence="1 2">38-H</strain>
    </source>
</reference>
<dbReference type="AlphaFoldDB" id="A0A7D4C995"/>
<keyword evidence="1" id="KW-0675">Receptor</keyword>
<dbReference type="KEGG" id="ttz:FHG85_07670"/>
<accession>A0A7D4C995</accession>
<dbReference type="Proteomes" id="UP000500961">
    <property type="component" value="Chromosome"/>
</dbReference>
<gene>
    <name evidence="1" type="ORF">FHG85_07670</name>
</gene>
<protein>
    <submittedName>
        <fullName evidence="1">TonB-dependent receptor</fullName>
    </submittedName>
</protein>
<name>A0A7D4C995_9BACT</name>
<evidence type="ECO:0000313" key="2">
    <source>
        <dbReference type="Proteomes" id="UP000500961"/>
    </source>
</evidence>
<proteinExistence type="predicted"/>
<dbReference type="RefSeq" id="WP_173074601.1">
    <property type="nucleotide sequence ID" value="NZ_CP041345.1"/>
</dbReference>
<keyword evidence="2" id="KW-1185">Reference proteome</keyword>
<dbReference type="InterPro" id="IPR008969">
    <property type="entry name" value="CarboxyPept-like_regulatory"/>
</dbReference>
<sequence length="886" mass="101049">MEKGLYLTLLLLISNLCIGQNIVEGSVTDSLGKPVTHAQVILYSAADSAIITFAFVDGSGHYSMTTSRKGKFRIEFRALGFASYGELLTFEGDSSVSIRVNAILKESHYDISEVIKYGDKPITIKKDTVVYNVKSFINGSEQVVEDVLKKLPGIDVDDAGKVTYHGKEVEKVMVEDNDFFGKGYRMITKNVHANAIEKVEALSNYSENPLLKEIASTEKVALNLKLNQNSYEKIYGRVNLGYNTINDHNINTSLMNFNKRVSSLILGNTNSLGYNPVGSSYELSNALATTSEEEVNDFDFPDFMIKFDEYRPLLKRQQVNELKSEMASVNEAFKISPKTKLTITSVYNKLNDLFLLSKYQMYSFDTISFTNIEEYRYNQTDRSTIVKAKLDSRIKSNSFLQYSLLFSTIKRSNFTTTNFNQVKIDEQLPGRQYLLKTNLAYTIKISNRSLVQLKAFGYRGAINDEYELSPLPPNSISTSWTLNNKGAQGVSNDSYMLLGIIGFKHKIDDILLFNTEVGGIKSQNNINSNFSVFDLNQGASVDYNFSGLTRYSSNKLFSKTNVVFGTDNLNLNAGVVGEIISCVEGISGFKTSKHFILPQLEFKWRVNRLSTVNLFYSSKATPVPYNQVVNNYILKRNNYMYKGLSPKVLSMYIWGGSYMLGSVNTRFFLNSSLMYMYEPEFIGQNSLLSPNLIITIDTVAKNRTSFMSNIELNYFIKLLRTNVKFTYLNYTYEYINFLYGQAQRNKSVSTTTGIELRSSFYSFFNFHLGYSITQGRMVSNKSKQSFYDRLFCNLYLKPNDRISFEMLGEVYGNQNSMFNFSSNSYLFLSSRLTYNFNKSGWSFSIDGFNLFDRRLYHLALVSEYYYSTTSYYLVPRYLMASVSFRF</sequence>
<dbReference type="EMBL" id="CP041345">
    <property type="protein sequence ID" value="QKG80142.1"/>
    <property type="molecule type" value="Genomic_DNA"/>
</dbReference>
<evidence type="ECO:0000313" key="1">
    <source>
        <dbReference type="EMBL" id="QKG80142.1"/>
    </source>
</evidence>